<protein>
    <submittedName>
        <fullName evidence="2">Uncharacterized protein</fullName>
    </submittedName>
</protein>
<evidence type="ECO:0000313" key="3">
    <source>
        <dbReference type="Proteomes" id="UP001500967"/>
    </source>
</evidence>
<proteinExistence type="predicted"/>
<feature type="region of interest" description="Disordered" evidence="1">
    <location>
        <begin position="24"/>
        <end position="51"/>
    </location>
</feature>
<gene>
    <name evidence="2" type="ORF">GCM10009539_36040</name>
</gene>
<comment type="caution">
    <text evidence="2">The sequence shown here is derived from an EMBL/GenBank/DDBJ whole genome shotgun (WGS) entry which is preliminary data.</text>
</comment>
<evidence type="ECO:0000256" key="1">
    <source>
        <dbReference type="SAM" id="MobiDB-lite"/>
    </source>
</evidence>
<keyword evidence="3" id="KW-1185">Reference proteome</keyword>
<evidence type="ECO:0000313" key="2">
    <source>
        <dbReference type="EMBL" id="GAA0247549.1"/>
    </source>
</evidence>
<sequence>MMSAWQCRSCSVGGCHYEEQLGDATSDDGQVAGEAIGVPAGGVTPPGSGRVQIHDDVRVGGRAAAVGQKMASIRQIVGLAFGDFRGDGRCE</sequence>
<organism evidence="2 3">
    <name type="scientific">Cryptosporangium japonicum</name>
    <dbReference type="NCBI Taxonomy" id="80872"/>
    <lineage>
        <taxon>Bacteria</taxon>
        <taxon>Bacillati</taxon>
        <taxon>Actinomycetota</taxon>
        <taxon>Actinomycetes</taxon>
        <taxon>Cryptosporangiales</taxon>
        <taxon>Cryptosporangiaceae</taxon>
        <taxon>Cryptosporangium</taxon>
    </lineage>
</organism>
<dbReference type="Proteomes" id="UP001500967">
    <property type="component" value="Unassembled WGS sequence"/>
</dbReference>
<name>A0ABP3DZ32_9ACTN</name>
<reference evidence="3" key="1">
    <citation type="journal article" date="2019" name="Int. J. Syst. Evol. Microbiol.">
        <title>The Global Catalogue of Microorganisms (GCM) 10K type strain sequencing project: providing services to taxonomists for standard genome sequencing and annotation.</title>
        <authorList>
            <consortium name="The Broad Institute Genomics Platform"/>
            <consortium name="The Broad Institute Genome Sequencing Center for Infectious Disease"/>
            <person name="Wu L."/>
            <person name="Ma J."/>
        </authorList>
    </citation>
    <scope>NUCLEOTIDE SEQUENCE [LARGE SCALE GENOMIC DNA]</scope>
    <source>
        <strain evidence="3">JCM 10425</strain>
    </source>
</reference>
<accession>A0ABP3DZ32</accession>
<dbReference type="EMBL" id="BAAAGX010000014">
    <property type="protein sequence ID" value="GAA0247549.1"/>
    <property type="molecule type" value="Genomic_DNA"/>
</dbReference>